<evidence type="ECO:0000256" key="1">
    <source>
        <dbReference type="SAM" id="MobiDB-lite"/>
    </source>
</evidence>
<feature type="region of interest" description="Disordered" evidence="1">
    <location>
        <begin position="182"/>
        <end position="211"/>
    </location>
</feature>
<reference evidence="2 4" key="2">
    <citation type="journal article" date="2013" name="Nature">
        <title>Insights into bilaterian evolution from three spiralian genomes.</title>
        <authorList>
            <person name="Simakov O."/>
            <person name="Marletaz F."/>
            <person name="Cho S.J."/>
            <person name="Edsinger-Gonzales E."/>
            <person name="Havlak P."/>
            <person name="Hellsten U."/>
            <person name="Kuo D.H."/>
            <person name="Larsson T."/>
            <person name="Lv J."/>
            <person name="Arendt D."/>
            <person name="Savage R."/>
            <person name="Osoegawa K."/>
            <person name="de Jong P."/>
            <person name="Grimwood J."/>
            <person name="Chapman J.A."/>
            <person name="Shapiro H."/>
            <person name="Aerts A."/>
            <person name="Otillar R.P."/>
            <person name="Terry A.Y."/>
            <person name="Boore J.L."/>
            <person name="Grigoriev I.V."/>
            <person name="Lindberg D.R."/>
            <person name="Seaver E.C."/>
            <person name="Weisblat D.A."/>
            <person name="Putnam N.H."/>
            <person name="Rokhsar D.S."/>
        </authorList>
    </citation>
    <scope>NUCLEOTIDE SEQUENCE</scope>
    <source>
        <strain evidence="2 4">I ESC-2004</strain>
    </source>
</reference>
<keyword evidence="4" id="KW-1185">Reference proteome</keyword>
<protein>
    <submittedName>
        <fullName evidence="2 3">Uncharacterized protein</fullName>
    </submittedName>
</protein>
<name>R7T5Z0_CAPTE</name>
<dbReference type="Proteomes" id="UP000014760">
    <property type="component" value="Unassembled WGS sequence"/>
</dbReference>
<dbReference type="HOGENOM" id="CLU_1305915_0_0_1"/>
<feature type="compositionally biased region" description="Polar residues" evidence="1">
    <location>
        <begin position="25"/>
        <end position="35"/>
    </location>
</feature>
<dbReference type="EnsemblMetazoa" id="CapteT226636">
    <property type="protein sequence ID" value="CapteP226636"/>
    <property type="gene ID" value="CapteG226636"/>
</dbReference>
<feature type="compositionally biased region" description="Polar residues" evidence="1">
    <location>
        <begin position="199"/>
        <end position="211"/>
    </location>
</feature>
<dbReference type="AlphaFoldDB" id="R7T5Z0"/>
<reference evidence="4" key="1">
    <citation type="submission" date="2012-12" db="EMBL/GenBank/DDBJ databases">
        <authorList>
            <person name="Hellsten U."/>
            <person name="Grimwood J."/>
            <person name="Chapman J.A."/>
            <person name="Shapiro H."/>
            <person name="Aerts A."/>
            <person name="Otillar R.P."/>
            <person name="Terry A.Y."/>
            <person name="Boore J.L."/>
            <person name="Simakov O."/>
            <person name="Marletaz F."/>
            <person name="Cho S.-J."/>
            <person name="Edsinger-Gonzales E."/>
            <person name="Havlak P."/>
            <person name="Kuo D.-H."/>
            <person name="Larsson T."/>
            <person name="Lv J."/>
            <person name="Arendt D."/>
            <person name="Savage R."/>
            <person name="Osoegawa K."/>
            <person name="de Jong P."/>
            <person name="Lindberg D.R."/>
            <person name="Seaver E.C."/>
            <person name="Weisblat D.A."/>
            <person name="Putnam N.H."/>
            <person name="Grigoriev I.V."/>
            <person name="Rokhsar D.S."/>
        </authorList>
    </citation>
    <scope>NUCLEOTIDE SEQUENCE</scope>
    <source>
        <strain evidence="4">I ESC-2004</strain>
    </source>
</reference>
<feature type="region of interest" description="Disordered" evidence="1">
    <location>
        <begin position="25"/>
        <end position="49"/>
    </location>
</feature>
<accession>R7T5Z0</accession>
<reference evidence="3" key="3">
    <citation type="submission" date="2015-06" db="UniProtKB">
        <authorList>
            <consortium name="EnsemblMetazoa"/>
        </authorList>
    </citation>
    <scope>IDENTIFICATION</scope>
</reference>
<evidence type="ECO:0000313" key="4">
    <source>
        <dbReference type="Proteomes" id="UP000014760"/>
    </source>
</evidence>
<feature type="region of interest" description="Disordered" evidence="1">
    <location>
        <begin position="1"/>
        <end position="20"/>
    </location>
</feature>
<sequence length="211" mass="23578">MPVTSDYSPRSNTALVPNELMRSMSGTSYRLSRGQSLHKSRPNTALTTTTQDSFWTKRCETETPFRLSARVTPKKSPGPSDYGSMRTSSVSRGPSAMRSRSSHSRMKSAKSFMHDPPPSVKTMDSAGPHRPRVPSKSIPSKCSRYVLIQSAQKDQSEIAATPLEEQLIAERFPQWKEKWLAPKSPQSCIPPQPILEHPQFQQIPVNSNIPE</sequence>
<evidence type="ECO:0000313" key="2">
    <source>
        <dbReference type="EMBL" id="ELT88653.1"/>
    </source>
</evidence>
<organism evidence="2">
    <name type="scientific">Capitella teleta</name>
    <name type="common">Polychaete worm</name>
    <dbReference type="NCBI Taxonomy" id="283909"/>
    <lineage>
        <taxon>Eukaryota</taxon>
        <taxon>Metazoa</taxon>
        <taxon>Spiralia</taxon>
        <taxon>Lophotrochozoa</taxon>
        <taxon>Annelida</taxon>
        <taxon>Polychaeta</taxon>
        <taxon>Sedentaria</taxon>
        <taxon>Scolecida</taxon>
        <taxon>Capitellidae</taxon>
        <taxon>Capitella</taxon>
    </lineage>
</organism>
<dbReference type="OrthoDB" id="6152503at2759"/>
<dbReference type="EMBL" id="KB311748">
    <property type="protein sequence ID" value="ELT88653.1"/>
    <property type="molecule type" value="Genomic_DNA"/>
</dbReference>
<evidence type="ECO:0000313" key="3">
    <source>
        <dbReference type="EnsemblMetazoa" id="CapteP226636"/>
    </source>
</evidence>
<feature type="compositionally biased region" description="Polar residues" evidence="1">
    <location>
        <begin position="1"/>
        <end position="15"/>
    </location>
</feature>
<gene>
    <name evidence="2" type="ORF">CAPTEDRAFT_226636</name>
</gene>
<proteinExistence type="predicted"/>
<dbReference type="EMBL" id="AMQN01015265">
    <property type="status" value="NOT_ANNOTATED_CDS"/>
    <property type="molecule type" value="Genomic_DNA"/>
</dbReference>
<feature type="region of interest" description="Disordered" evidence="1">
    <location>
        <begin position="66"/>
        <end position="138"/>
    </location>
</feature>